<dbReference type="InterPro" id="IPR036188">
    <property type="entry name" value="FAD/NAD-bd_sf"/>
</dbReference>
<feature type="domain" description="FAD-binding" evidence="4">
    <location>
        <begin position="6"/>
        <end position="344"/>
    </location>
</feature>
<keyword evidence="3" id="KW-0274">FAD</keyword>
<organism evidence="5 6">
    <name type="scientific">Pseudonocardia aurantiaca</name>
    <dbReference type="NCBI Taxonomy" id="75290"/>
    <lineage>
        <taxon>Bacteria</taxon>
        <taxon>Bacillati</taxon>
        <taxon>Actinomycetota</taxon>
        <taxon>Actinomycetes</taxon>
        <taxon>Pseudonocardiales</taxon>
        <taxon>Pseudonocardiaceae</taxon>
        <taxon>Pseudonocardia</taxon>
    </lineage>
</organism>
<sequence>MTVALPVLVVGAGPTGLALATELRRAGVACRVVDRAADRPAHQARALTVWPGALDVLRRHGIADQVVASGLTMAASKYFSDGKLLATVRFGDGGPVPVCEPQPTLERIQRARLADLGVDVEWGTELIAMRDTGDAVEAVLDGPAGQELVTTAWVAGCDGANSKVRELAEIRFTGKTYPRSYILGDGDIVGDVPRDEVHYTLHRDGVLVVVPLPEGGLRVFADATRMPGAADVDPEAPLTTAQLQALADQRAPYPLEVRDLVWSTRFQVHLRRAERYRAGRVLLAGDAAHIHSPAGGQGMNTGIQDGANLGWRLALITRGVADHERVLAGYEAERGPVATQVMRSSDQQTRLWGVRSRIGRKVRDRVLARMGRTGFLERNVMPAMAQDDLDHTASPAVGPNGGRRALGVGVRDVDVQPLGETAAVPLRSLLTGPAHVLLLWPGADVAAARAALAAAAPLADRLEVRLLIPADAAAELANGPEAKSAVVVPDGHEPHGPLAGCRAVLVRPDGYVAAASPVLDVAELLAPLRPAAAPVAAPLA</sequence>
<dbReference type="PANTHER" id="PTHR43004">
    <property type="entry name" value="TRK SYSTEM POTASSIUM UPTAKE PROTEIN"/>
    <property type="match status" value="1"/>
</dbReference>
<keyword evidence="5" id="KW-0503">Monooxygenase</keyword>
<keyword evidence="2" id="KW-0285">Flavoprotein</keyword>
<reference evidence="6" key="1">
    <citation type="journal article" date="2019" name="Int. J. Syst. Evol. Microbiol.">
        <title>The Global Catalogue of Microorganisms (GCM) 10K type strain sequencing project: providing services to taxonomists for standard genome sequencing and annotation.</title>
        <authorList>
            <consortium name="The Broad Institute Genomics Platform"/>
            <consortium name="The Broad Institute Genome Sequencing Center for Infectious Disease"/>
            <person name="Wu L."/>
            <person name="Ma J."/>
        </authorList>
    </citation>
    <scope>NUCLEOTIDE SEQUENCE [LARGE SCALE GENOMIC DNA]</scope>
    <source>
        <strain evidence="6">JCM 12165</strain>
    </source>
</reference>
<dbReference type="PANTHER" id="PTHR43004:SF19">
    <property type="entry name" value="BINDING MONOOXYGENASE, PUTATIVE (JCVI)-RELATED"/>
    <property type="match status" value="1"/>
</dbReference>
<dbReference type="SUPFAM" id="SSF51905">
    <property type="entry name" value="FAD/NAD(P)-binding domain"/>
    <property type="match status" value="1"/>
</dbReference>
<dbReference type="InterPro" id="IPR002938">
    <property type="entry name" value="FAD-bd"/>
</dbReference>
<dbReference type="Proteomes" id="UP001597145">
    <property type="component" value="Unassembled WGS sequence"/>
</dbReference>
<evidence type="ECO:0000313" key="6">
    <source>
        <dbReference type="Proteomes" id="UP001597145"/>
    </source>
</evidence>
<evidence type="ECO:0000259" key="4">
    <source>
        <dbReference type="Pfam" id="PF01494"/>
    </source>
</evidence>
<keyword evidence="6" id="KW-1185">Reference proteome</keyword>
<evidence type="ECO:0000256" key="3">
    <source>
        <dbReference type="ARBA" id="ARBA00022827"/>
    </source>
</evidence>
<dbReference type="Gene3D" id="3.30.70.2450">
    <property type="match status" value="1"/>
</dbReference>
<proteinExistence type="predicted"/>
<accession>A0ABW4FNS7</accession>
<dbReference type="GO" id="GO:0004497">
    <property type="term" value="F:monooxygenase activity"/>
    <property type="evidence" value="ECO:0007669"/>
    <property type="project" value="UniProtKB-KW"/>
</dbReference>
<dbReference type="PRINTS" id="PR00420">
    <property type="entry name" value="RNGMNOXGNASE"/>
</dbReference>
<evidence type="ECO:0000256" key="2">
    <source>
        <dbReference type="ARBA" id="ARBA00022630"/>
    </source>
</evidence>
<dbReference type="Gene3D" id="3.50.50.60">
    <property type="entry name" value="FAD/NAD(P)-binding domain"/>
    <property type="match status" value="1"/>
</dbReference>
<dbReference type="EMBL" id="JBHUCP010000016">
    <property type="protein sequence ID" value="MFD1531853.1"/>
    <property type="molecule type" value="Genomic_DNA"/>
</dbReference>
<dbReference type="Pfam" id="PF01494">
    <property type="entry name" value="FAD_binding_3"/>
    <property type="match status" value="1"/>
</dbReference>
<dbReference type="InterPro" id="IPR050641">
    <property type="entry name" value="RIFMO-like"/>
</dbReference>
<dbReference type="RefSeq" id="WP_343974274.1">
    <property type="nucleotide sequence ID" value="NZ_BAAAJG010000007.1"/>
</dbReference>
<comment type="caution">
    <text evidence="5">The sequence shown here is derived from an EMBL/GenBank/DDBJ whole genome shotgun (WGS) entry which is preliminary data.</text>
</comment>
<keyword evidence="5" id="KW-0560">Oxidoreductase</keyword>
<comment type="cofactor">
    <cofactor evidence="1">
        <name>FAD</name>
        <dbReference type="ChEBI" id="CHEBI:57692"/>
    </cofactor>
</comment>
<protein>
    <submittedName>
        <fullName evidence="5">FAD-dependent monooxygenase</fullName>
    </submittedName>
</protein>
<dbReference type="Gene3D" id="3.40.30.120">
    <property type="match status" value="1"/>
</dbReference>
<evidence type="ECO:0000313" key="5">
    <source>
        <dbReference type="EMBL" id="MFD1531853.1"/>
    </source>
</evidence>
<gene>
    <name evidence="5" type="ORF">ACFSCY_20680</name>
</gene>
<name>A0ABW4FNS7_9PSEU</name>
<evidence type="ECO:0000256" key="1">
    <source>
        <dbReference type="ARBA" id="ARBA00001974"/>
    </source>
</evidence>